<evidence type="ECO:0000256" key="12">
    <source>
        <dbReference type="ARBA" id="ARBA00034000"/>
    </source>
</evidence>
<evidence type="ECO:0000256" key="3">
    <source>
        <dbReference type="ARBA" id="ARBA00007164"/>
    </source>
</evidence>
<dbReference type="GO" id="GO:0008360">
    <property type="term" value="P:regulation of cell shape"/>
    <property type="evidence" value="ECO:0007669"/>
    <property type="project" value="UniProtKB-KW"/>
</dbReference>
<comment type="function">
    <text evidence="1">Removes C-terminal D-alanyl residues from sugar-peptide cell wall precursors.</text>
</comment>
<evidence type="ECO:0000256" key="11">
    <source>
        <dbReference type="ARBA" id="ARBA00023316"/>
    </source>
</evidence>
<keyword evidence="8" id="KW-0378">Hydrolase</keyword>
<organism evidence="17 18">
    <name type="scientific">Velocimicrobium porci</name>
    <dbReference type="NCBI Taxonomy" id="2606634"/>
    <lineage>
        <taxon>Bacteria</taxon>
        <taxon>Bacillati</taxon>
        <taxon>Bacillota</taxon>
        <taxon>Clostridia</taxon>
        <taxon>Lachnospirales</taxon>
        <taxon>Lachnospiraceae</taxon>
        <taxon>Velocimicrobium</taxon>
    </lineage>
</organism>
<comment type="caution">
    <text evidence="17">The sequence shown here is derived from an EMBL/GenBank/DDBJ whole genome shotgun (WGS) entry which is preliminary data.</text>
</comment>
<keyword evidence="6" id="KW-0645">Protease</keyword>
<evidence type="ECO:0000256" key="13">
    <source>
        <dbReference type="PIRSR" id="PIRSR618044-1"/>
    </source>
</evidence>
<dbReference type="PANTHER" id="PTHR21581:SF6">
    <property type="entry name" value="TRAFFICKING PROTEIN PARTICLE COMPLEX SUBUNIT 12"/>
    <property type="match status" value="1"/>
</dbReference>
<protein>
    <recommendedName>
        <fullName evidence="4">serine-type D-Ala-D-Ala carboxypeptidase</fullName>
        <ecNumber evidence="4">3.4.16.4</ecNumber>
    </recommendedName>
</protein>
<evidence type="ECO:0000256" key="1">
    <source>
        <dbReference type="ARBA" id="ARBA00003217"/>
    </source>
</evidence>
<evidence type="ECO:0000256" key="4">
    <source>
        <dbReference type="ARBA" id="ARBA00012448"/>
    </source>
</evidence>
<comment type="pathway">
    <text evidence="2">Cell wall biogenesis; peptidoglycan biosynthesis.</text>
</comment>
<evidence type="ECO:0000313" key="17">
    <source>
        <dbReference type="EMBL" id="MSS63384.1"/>
    </source>
</evidence>
<keyword evidence="18" id="KW-1185">Reference proteome</keyword>
<accession>A0A6L5XXM2</accession>
<evidence type="ECO:0000256" key="7">
    <source>
        <dbReference type="ARBA" id="ARBA00022729"/>
    </source>
</evidence>
<evidence type="ECO:0000256" key="6">
    <source>
        <dbReference type="ARBA" id="ARBA00022670"/>
    </source>
</evidence>
<evidence type="ECO:0000256" key="2">
    <source>
        <dbReference type="ARBA" id="ARBA00004752"/>
    </source>
</evidence>
<dbReference type="RefSeq" id="WP_154518612.1">
    <property type="nucleotide sequence ID" value="NZ_VUMT01000006.1"/>
</dbReference>
<dbReference type="InterPro" id="IPR015956">
    <property type="entry name" value="Peniciliin-bd_prot_C_sf"/>
</dbReference>
<dbReference type="GO" id="GO:0009002">
    <property type="term" value="F:serine-type D-Ala-D-Ala carboxypeptidase activity"/>
    <property type="evidence" value="ECO:0007669"/>
    <property type="project" value="UniProtKB-EC"/>
</dbReference>
<dbReference type="SMART" id="SM00936">
    <property type="entry name" value="PBP5_C"/>
    <property type="match status" value="1"/>
</dbReference>
<dbReference type="GO" id="GO:0006508">
    <property type="term" value="P:proteolysis"/>
    <property type="evidence" value="ECO:0007669"/>
    <property type="project" value="UniProtKB-KW"/>
</dbReference>
<dbReference type="Gene3D" id="3.40.710.10">
    <property type="entry name" value="DD-peptidase/beta-lactamase superfamily"/>
    <property type="match status" value="1"/>
</dbReference>
<dbReference type="InterPro" id="IPR012907">
    <property type="entry name" value="Peptidase_S11_C"/>
</dbReference>
<dbReference type="Proteomes" id="UP000482209">
    <property type="component" value="Unassembled WGS sequence"/>
</dbReference>
<dbReference type="PANTHER" id="PTHR21581">
    <property type="entry name" value="D-ALANYL-D-ALANINE CARBOXYPEPTIDASE"/>
    <property type="match status" value="1"/>
</dbReference>
<feature type="binding site" evidence="14">
    <location>
        <position position="242"/>
    </location>
    <ligand>
        <name>substrate</name>
    </ligand>
</feature>
<dbReference type="SUPFAM" id="SSF69189">
    <property type="entry name" value="Penicillin-binding protein associated domain"/>
    <property type="match status" value="1"/>
</dbReference>
<dbReference type="EMBL" id="VUMT01000006">
    <property type="protein sequence ID" value="MSS63384.1"/>
    <property type="molecule type" value="Genomic_DNA"/>
</dbReference>
<comment type="similarity">
    <text evidence="3 15">Belongs to the peptidase S11 family.</text>
</comment>
<dbReference type="InterPro" id="IPR037167">
    <property type="entry name" value="Peptidase_S11_C_sf"/>
</dbReference>
<feature type="active site" description="Proton acceptor" evidence="13">
    <location>
        <position position="72"/>
    </location>
</feature>
<evidence type="ECO:0000259" key="16">
    <source>
        <dbReference type="SMART" id="SM00936"/>
    </source>
</evidence>
<dbReference type="SUPFAM" id="SSF56601">
    <property type="entry name" value="beta-lactamase/transpeptidase-like"/>
    <property type="match status" value="1"/>
</dbReference>
<evidence type="ECO:0000256" key="8">
    <source>
        <dbReference type="ARBA" id="ARBA00022801"/>
    </source>
</evidence>
<feature type="active site" evidence="13">
    <location>
        <position position="129"/>
    </location>
</feature>
<proteinExistence type="inferred from homology"/>
<dbReference type="GO" id="GO:0009252">
    <property type="term" value="P:peptidoglycan biosynthetic process"/>
    <property type="evidence" value="ECO:0007669"/>
    <property type="project" value="UniProtKB-UniPathway"/>
</dbReference>
<dbReference type="InterPro" id="IPR012338">
    <property type="entry name" value="Beta-lactam/transpept-like"/>
</dbReference>
<keyword evidence="11" id="KW-0961">Cell wall biogenesis/degradation</keyword>
<dbReference type="Gene3D" id="2.60.410.10">
    <property type="entry name" value="D-Ala-D-Ala carboxypeptidase, C-terminal domain"/>
    <property type="match status" value="1"/>
</dbReference>
<evidence type="ECO:0000256" key="9">
    <source>
        <dbReference type="ARBA" id="ARBA00022960"/>
    </source>
</evidence>
<comment type="catalytic activity">
    <reaction evidence="12">
        <text>Preferential cleavage: (Ac)2-L-Lys-D-Ala-|-D-Ala. Also transpeptidation of peptidyl-alanyl moieties that are N-acyl substituents of D-alanine.</text>
        <dbReference type="EC" id="3.4.16.4"/>
    </reaction>
</comment>
<reference evidence="17 18" key="1">
    <citation type="submission" date="2019-08" db="EMBL/GenBank/DDBJ databases">
        <title>In-depth cultivation of the pig gut microbiome towards novel bacterial diversity and tailored functional studies.</title>
        <authorList>
            <person name="Wylensek D."/>
            <person name="Hitch T.C.A."/>
            <person name="Clavel T."/>
        </authorList>
    </citation>
    <scope>NUCLEOTIDE SEQUENCE [LARGE SCALE GENOMIC DNA]</scope>
    <source>
        <strain evidence="17 18">WCA-693-APC-MOT-I</strain>
    </source>
</reference>
<keyword evidence="9" id="KW-0133">Cell shape</keyword>
<dbReference type="Pfam" id="PF07943">
    <property type="entry name" value="PBP5_C"/>
    <property type="match status" value="1"/>
</dbReference>
<dbReference type="InterPro" id="IPR018044">
    <property type="entry name" value="Peptidase_S11"/>
</dbReference>
<evidence type="ECO:0000256" key="5">
    <source>
        <dbReference type="ARBA" id="ARBA00022645"/>
    </source>
</evidence>
<dbReference type="PRINTS" id="PR00725">
    <property type="entry name" value="DADACBPTASE1"/>
</dbReference>
<evidence type="ECO:0000256" key="15">
    <source>
        <dbReference type="RuleBase" id="RU004016"/>
    </source>
</evidence>
<evidence type="ECO:0000256" key="10">
    <source>
        <dbReference type="ARBA" id="ARBA00022984"/>
    </source>
</evidence>
<feature type="domain" description="Peptidase S11 D-Ala-D-Ala carboxypeptidase A C-terminal" evidence="16">
    <location>
        <begin position="289"/>
        <end position="383"/>
    </location>
</feature>
<dbReference type="AlphaFoldDB" id="A0A6L5XXM2"/>
<dbReference type="Pfam" id="PF00768">
    <property type="entry name" value="Peptidase_S11"/>
    <property type="match status" value="1"/>
</dbReference>
<dbReference type="EC" id="3.4.16.4" evidence="4"/>
<sequence>MKRTKWFSKRQISSLLVIVLTISSIGMHPVTVRAEGEVELESPSAVLMEASTGKIIYNKEGDKEKPLASVTKIMTMLLIFEAIEAGKLKLEDKVSVSEHAASMGGSQVFLEPGETQDVNTMLKCISIASANDASVAMAEKVAGSEEEFVKRMNKKAKQLGMKHTHFLNCCGLDDDIESGHYSTAHDIAIMSRELISRFPQVSDYATVWMDTITHVTRKGESEFGLTNTNKLIRTYDGITGLKTGSTSKAKFCLSATASRNGMDMIAVIMAAPNPKTRFSEAAKLLDYGFANCSLYKEKKNALKIKSVPVEKGTTEMTEVYIEKPFSYVCIMGEDKSSIKKNVVIKKKIVAPVKKGDKIGEIQYKMKGKPIGIVPIFAKNNVKKAKYKDYLMRVTKEFFMKEDKGKE</sequence>
<dbReference type="UniPathway" id="UPA00219"/>
<dbReference type="InterPro" id="IPR001967">
    <property type="entry name" value="Peptidase_S11_N"/>
</dbReference>
<dbReference type="GO" id="GO:0071555">
    <property type="term" value="P:cell wall organization"/>
    <property type="evidence" value="ECO:0007669"/>
    <property type="project" value="UniProtKB-KW"/>
</dbReference>
<name>A0A6L5XXM2_9FIRM</name>
<evidence type="ECO:0000256" key="14">
    <source>
        <dbReference type="PIRSR" id="PIRSR618044-2"/>
    </source>
</evidence>
<feature type="active site" description="Acyl-ester intermediate" evidence="13">
    <location>
        <position position="69"/>
    </location>
</feature>
<keyword evidence="5 17" id="KW-0121">Carboxypeptidase</keyword>
<evidence type="ECO:0000313" key="18">
    <source>
        <dbReference type="Proteomes" id="UP000482209"/>
    </source>
</evidence>
<gene>
    <name evidence="17" type="ORF">FYJ58_05770</name>
</gene>
<keyword evidence="10" id="KW-0573">Peptidoglycan synthesis</keyword>
<keyword evidence="7" id="KW-0732">Signal</keyword>